<dbReference type="OMA" id="IECPSAN"/>
<dbReference type="PROSITE" id="PS00455">
    <property type="entry name" value="AMP_BINDING"/>
    <property type="match status" value="1"/>
</dbReference>
<dbReference type="Proteomes" id="UP000887567">
    <property type="component" value="Unplaced"/>
</dbReference>
<accession>A0A913Y5E8</accession>
<evidence type="ECO:0000259" key="1">
    <source>
        <dbReference type="Pfam" id="PF00501"/>
    </source>
</evidence>
<dbReference type="CDD" id="cd04433">
    <property type="entry name" value="AFD_class_I"/>
    <property type="match status" value="1"/>
</dbReference>
<dbReference type="SUPFAM" id="SSF56801">
    <property type="entry name" value="Acetyl-CoA synthetase-like"/>
    <property type="match status" value="1"/>
</dbReference>
<dbReference type="GeneID" id="110252581"/>
<dbReference type="Pfam" id="PF13193">
    <property type="entry name" value="AMP-binding_C"/>
    <property type="match status" value="1"/>
</dbReference>
<evidence type="ECO:0000259" key="2">
    <source>
        <dbReference type="Pfam" id="PF13193"/>
    </source>
</evidence>
<sequence>MSYVHKPHTKPLEHRTPFQLLDAHANAHPKKEAFVFRDETKNRTSLTFQEYESNSRLLAAALLEIGLVRGDRVLLMLPSCIEFVIVHMALNRIGANVLIVEEDAYPAVLGVVDLACVIARNEIECPSANHDQVLENIQKIASESLKAVLIVSPSAGPLQDFENVFIYKELFQMAEAMVNWNEAVRRAEAAVQMDDPSFVVFTSGSTSIPKPIQYTNHGFVNGVLADASLMLMDENSIYFSDAPFDWVSGLCFSIGVVITMGSTLVVFPPKLTFEGRLVPTVMKIIEEEECTHAMILAYFFHDITMCNEILDMNLSKLKVAITGGQAATLSLMRTVFDRIPHLIINNIYGGTEMNMIANKLITRENLDTMDPGLMEIVEGCEVKIVEENRNLAPLMTKGELCVRASWVSFPMWDLLLSPEGKPTNTQTDAAKNGWHYTNDGASLDENGKLRLQGRMDDMIKCATESIPPYEIESLLLDHPCVHKVCVVGIPDERLYEKMCACVILKDGSDENDHLTMKDELDKYCSENCWLSTVGLFWKPHYYIFVKEFPMTRTGKLSRKLTKEMAIKNFEL</sequence>
<evidence type="ECO:0000313" key="4">
    <source>
        <dbReference type="Proteomes" id="UP000887567"/>
    </source>
</evidence>
<dbReference type="OrthoDB" id="5953112at2759"/>
<feature type="domain" description="AMP-binding enzyme C-terminal" evidence="2">
    <location>
        <begin position="470"/>
        <end position="555"/>
    </location>
</feature>
<dbReference type="InterPro" id="IPR042099">
    <property type="entry name" value="ANL_N_sf"/>
</dbReference>
<keyword evidence="4" id="KW-1185">Reference proteome</keyword>
<dbReference type="KEGG" id="epa:110252581"/>
<dbReference type="InterPro" id="IPR025110">
    <property type="entry name" value="AMP-bd_C"/>
</dbReference>
<dbReference type="Gene3D" id="3.30.300.30">
    <property type="match status" value="1"/>
</dbReference>
<organism evidence="3 4">
    <name type="scientific">Exaiptasia diaphana</name>
    <name type="common">Tropical sea anemone</name>
    <name type="synonym">Aiptasia pulchella</name>
    <dbReference type="NCBI Taxonomy" id="2652724"/>
    <lineage>
        <taxon>Eukaryota</taxon>
        <taxon>Metazoa</taxon>
        <taxon>Cnidaria</taxon>
        <taxon>Anthozoa</taxon>
        <taxon>Hexacorallia</taxon>
        <taxon>Actiniaria</taxon>
        <taxon>Aiptasiidae</taxon>
        <taxon>Exaiptasia</taxon>
    </lineage>
</organism>
<dbReference type="PANTHER" id="PTHR42814:SF3">
    <property type="entry name" value="BETA-N-ACETYLHEXOSAMINIDASE"/>
    <property type="match status" value="1"/>
</dbReference>
<dbReference type="InterPro" id="IPR045851">
    <property type="entry name" value="AMP-bd_C_sf"/>
</dbReference>
<evidence type="ECO:0000313" key="3">
    <source>
        <dbReference type="EnsemblMetazoa" id="XP_020915064.1"/>
    </source>
</evidence>
<dbReference type="RefSeq" id="XP_020915064.1">
    <property type="nucleotide sequence ID" value="XM_021059405.2"/>
</dbReference>
<dbReference type="InterPro" id="IPR020845">
    <property type="entry name" value="AMP-binding_CS"/>
</dbReference>
<reference evidence="3" key="1">
    <citation type="submission" date="2022-11" db="UniProtKB">
        <authorList>
            <consortium name="EnsemblMetazoa"/>
        </authorList>
    </citation>
    <scope>IDENTIFICATION</scope>
</reference>
<dbReference type="EnsemblMetazoa" id="XM_021059405.2">
    <property type="protein sequence ID" value="XP_020915064.1"/>
    <property type="gene ID" value="LOC110252581"/>
</dbReference>
<dbReference type="PANTHER" id="PTHR42814">
    <property type="entry name" value="AMP-BINDING DOMAIN-CONTAINING PROTEIN"/>
    <property type="match status" value="1"/>
</dbReference>
<protein>
    <submittedName>
        <fullName evidence="3">Uncharacterized protein</fullName>
    </submittedName>
</protein>
<dbReference type="Pfam" id="PF00501">
    <property type="entry name" value="AMP-binding"/>
    <property type="match status" value="1"/>
</dbReference>
<proteinExistence type="predicted"/>
<feature type="domain" description="AMP-dependent synthetase/ligase" evidence="1">
    <location>
        <begin position="22"/>
        <end position="407"/>
    </location>
</feature>
<dbReference type="InterPro" id="IPR000873">
    <property type="entry name" value="AMP-dep_synth/lig_dom"/>
</dbReference>
<dbReference type="Gene3D" id="3.40.50.12780">
    <property type="entry name" value="N-terminal domain of ligase-like"/>
    <property type="match status" value="1"/>
</dbReference>
<name>A0A913Y5E8_EXADI</name>
<dbReference type="AlphaFoldDB" id="A0A913Y5E8"/>